<keyword evidence="2" id="KW-0472">Membrane</keyword>
<sequence>MRPAGAVRDGYAGRMAVTPPGGSPPPPSTPPGGPFPSSSPPWPGTAPPTSPPASGAGGVPPAGGAPDAAPPAGGPAQLPRRRLGWRRFLILAGVVLVIAACALFMVVRLGASLGPQALLIGLVAAILPVPVLVACFLWLDRYEPEPLKYLVFCFAWGAFVSTAASLTVNNFFAGRFEAWDLPVALTAVLVAPFIEELTKTLGPVLLLIFRRREWSGITDGLVYCGLSAVGFAMVENILYLGGHGYASGANEYGPATGAQQVIAIFIVRILLFGFAHPLFTSMAGVGLGIAARTADKRVRFLAPAAGLLLAMMLHGAWNLLPTLGAAIGQPVIALFGFVGVMFPIFFGMVGLAAWVRAWEGRLTERILPEYVRAGWLTPPEVAALGSLGRRHAARTWARRVAGESGARAMRGYQFAATRLALLRDGMRRGLDQKPADRARTAHEERELLDAIARYRSFFAGRDPQAPLGVWDGDRYHLRFPDGSQRDVPAPDEPVVPIPVVLTGPPPAHPAGYGHPGGQGQPGGYGHPGAPGYGGGPGQPGGYGGHAAPPAGYGPPPGWSGPPPGPWSH</sequence>
<keyword evidence="2" id="KW-0812">Transmembrane</keyword>
<feature type="transmembrane region" description="Helical" evidence="2">
    <location>
        <begin position="117"/>
        <end position="139"/>
    </location>
</feature>
<feature type="compositionally biased region" description="Pro residues" evidence="1">
    <location>
        <begin position="21"/>
        <end position="51"/>
    </location>
</feature>
<evidence type="ECO:0000313" key="4">
    <source>
        <dbReference type="Proteomes" id="UP000070620"/>
    </source>
</evidence>
<dbReference type="GO" id="GO:0008233">
    <property type="term" value="F:peptidase activity"/>
    <property type="evidence" value="ECO:0007669"/>
    <property type="project" value="InterPro"/>
</dbReference>
<evidence type="ECO:0000313" key="3">
    <source>
        <dbReference type="EMBL" id="KXK62234.1"/>
    </source>
</evidence>
<evidence type="ECO:0008006" key="5">
    <source>
        <dbReference type="Google" id="ProtNLM"/>
    </source>
</evidence>
<evidence type="ECO:0000256" key="1">
    <source>
        <dbReference type="SAM" id="MobiDB-lite"/>
    </source>
</evidence>
<dbReference type="EMBL" id="LRQV01000023">
    <property type="protein sequence ID" value="KXK62234.1"/>
    <property type="molecule type" value="Genomic_DNA"/>
</dbReference>
<comment type="caution">
    <text evidence="3">The sequence shown here is derived from an EMBL/GenBank/DDBJ whole genome shotgun (WGS) entry which is preliminary data.</text>
</comment>
<feature type="transmembrane region" description="Helical" evidence="2">
    <location>
        <begin position="332"/>
        <end position="355"/>
    </location>
</feature>
<dbReference type="PANTHER" id="PTHR36844">
    <property type="entry name" value="PROTEASE PRSW"/>
    <property type="match status" value="1"/>
</dbReference>
<feature type="region of interest" description="Disordered" evidence="1">
    <location>
        <begin position="1"/>
        <end position="76"/>
    </location>
</feature>
<dbReference type="InterPro" id="IPR026898">
    <property type="entry name" value="PrsW"/>
</dbReference>
<dbReference type="AlphaFoldDB" id="A0A136PVB9"/>
<reference evidence="3 4" key="1">
    <citation type="submission" date="2016-01" db="EMBL/GenBank/DDBJ databases">
        <title>Whole genome sequence and analysis of Micromonospora rosaria DSM 803, which can produce antibacterial substance rosamicin.</title>
        <authorList>
            <person name="Yang H."/>
            <person name="He X."/>
            <person name="Zhu D."/>
        </authorList>
    </citation>
    <scope>NUCLEOTIDE SEQUENCE [LARGE SCALE GENOMIC DNA]</scope>
    <source>
        <strain evidence="3 4">DSM 803</strain>
    </source>
</reference>
<accession>A0A136PVB9</accession>
<evidence type="ECO:0000256" key="2">
    <source>
        <dbReference type="SAM" id="Phobius"/>
    </source>
</evidence>
<feature type="transmembrane region" description="Helical" evidence="2">
    <location>
        <begin position="261"/>
        <end position="279"/>
    </location>
</feature>
<proteinExistence type="predicted"/>
<dbReference type="Proteomes" id="UP000070620">
    <property type="component" value="Unassembled WGS sequence"/>
</dbReference>
<feature type="transmembrane region" description="Helical" evidence="2">
    <location>
        <begin position="151"/>
        <end position="172"/>
    </location>
</feature>
<feature type="transmembrane region" description="Helical" evidence="2">
    <location>
        <begin position="221"/>
        <end position="241"/>
    </location>
</feature>
<feature type="compositionally biased region" description="Pro residues" evidence="1">
    <location>
        <begin position="551"/>
        <end position="568"/>
    </location>
</feature>
<protein>
    <recommendedName>
        <fullName evidence="5">Peptidase</fullName>
    </recommendedName>
</protein>
<feature type="region of interest" description="Disordered" evidence="1">
    <location>
        <begin position="500"/>
        <end position="568"/>
    </location>
</feature>
<dbReference type="Pfam" id="PF13367">
    <property type="entry name" value="PrsW-protease"/>
    <property type="match status" value="1"/>
</dbReference>
<organism evidence="3 4">
    <name type="scientific">Micromonospora rosaria</name>
    <dbReference type="NCBI Taxonomy" id="47874"/>
    <lineage>
        <taxon>Bacteria</taxon>
        <taxon>Bacillati</taxon>
        <taxon>Actinomycetota</taxon>
        <taxon>Actinomycetes</taxon>
        <taxon>Micromonosporales</taxon>
        <taxon>Micromonosporaceae</taxon>
        <taxon>Micromonospora</taxon>
    </lineage>
</organism>
<dbReference type="PANTHER" id="PTHR36844:SF1">
    <property type="entry name" value="PROTEASE PRSW"/>
    <property type="match status" value="1"/>
</dbReference>
<gene>
    <name evidence="3" type="ORF">AWW66_09365</name>
</gene>
<keyword evidence="2" id="KW-1133">Transmembrane helix</keyword>
<feature type="transmembrane region" description="Helical" evidence="2">
    <location>
        <begin position="300"/>
        <end position="320"/>
    </location>
</feature>
<keyword evidence="4" id="KW-1185">Reference proteome</keyword>
<name>A0A136PVB9_9ACTN</name>
<feature type="transmembrane region" description="Helical" evidence="2">
    <location>
        <begin position="88"/>
        <end position="111"/>
    </location>
</feature>
<feature type="transmembrane region" description="Helical" evidence="2">
    <location>
        <begin position="184"/>
        <end position="209"/>
    </location>
</feature>
<feature type="compositionally biased region" description="Gly residues" evidence="1">
    <location>
        <begin position="513"/>
        <end position="544"/>
    </location>
</feature>